<dbReference type="EMBL" id="Y17145">
    <property type="protein sequence ID" value="CAA76649.1"/>
    <property type="molecule type" value="Genomic_DNA"/>
</dbReference>
<proteinExistence type="predicted"/>
<evidence type="ECO:0000256" key="1">
    <source>
        <dbReference type="ARBA" id="ARBA00023125"/>
    </source>
</evidence>
<dbReference type="SUPFAM" id="SSF46689">
    <property type="entry name" value="Homeodomain-like"/>
    <property type="match status" value="1"/>
</dbReference>
<keyword evidence="1 2" id="KW-0238">DNA-binding</keyword>
<dbReference type="Pfam" id="PF00440">
    <property type="entry name" value="TetR_N"/>
    <property type="match status" value="1"/>
</dbReference>
<feature type="domain" description="HTH tetR-type" evidence="3">
    <location>
        <begin position="15"/>
        <end position="75"/>
    </location>
</feature>
<sequence length="233" mass="27482">MYSKTSEVKKRMQKIRMMSYFIEATQKIIEEQGFENVTIRKVSDIAGYNSATIYNYFENLEHLVFFASMKYLREYSRNLSSYTKGARNSLEKYLNIWSAFCRYSFERPQVFYTIFFDKFSCSLPDIVEQYYEIFSEELGEHKDSTLLMLQKKNIYARNKAILEDCVAEGYIRADDIDAINEMSMLIYQSLLSRVVDGQASYNADEASSKTLEYLKRILISYQVDEKVTRAFEN</sequence>
<evidence type="ECO:0000259" key="3">
    <source>
        <dbReference type="PROSITE" id="PS50977"/>
    </source>
</evidence>
<dbReference type="InterPro" id="IPR001647">
    <property type="entry name" value="HTH_TetR"/>
</dbReference>
<dbReference type="InterPro" id="IPR009057">
    <property type="entry name" value="Homeodomain-like_sf"/>
</dbReference>
<dbReference type="GO" id="GO:0003677">
    <property type="term" value="F:DNA binding"/>
    <property type="evidence" value="ECO:0007669"/>
    <property type="project" value="UniProtKB-UniRule"/>
</dbReference>
<evidence type="ECO:0000256" key="2">
    <source>
        <dbReference type="PROSITE-ProRule" id="PRU00335"/>
    </source>
</evidence>
<dbReference type="Gene3D" id="1.10.357.10">
    <property type="entry name" value="Tetracycline Repressor, domain 2"/>
    <property type="match status" value="1"/>
</dbReference>
<dbReference type="PROSITE" id="PS50977">
    <property type="entry name" value="HTH_TETR_2"/>
    <property type="match status" value="1"/>
</dbReference>
<gene>
    <name evidence="4" type="primary">grdR</name>
</gene>
<organism evidence="4">
    <name type="scientific">Peptoclostridium acidaminophilum</name>
    <name type="common">Eubacterium acidaminophilum</name>
    <dbReference type="NCBI Taxonomy" id="1731"/>
    <lineage>
        <taxon>Bacteria</taxon>
        <taxon>Bacillati</taxon>
        <taxon>Bacillota</taxon>
        <taxon>Clostridia</taxon>
        <taxon>Peptostreptococcales</taxon>
        <taxon>Peptoclostridiaceae</taxon>
        <taxon>Peptoclostridium</taxon>
    </lineage>
</organism>
<reference evidence="4" key="1">
    <citation type="submission" date="1998-04" db="EMBL/GenBank/DDBJ databases">
        <authorList>
            <person name="Sonntag D."/>
            <person name="Soehling B."/>
            <person name="Andreesen J.R."/>
        </authorList>
    </citation>
    <scope>NUCLEOTIDE SEQUENCE</scope>
</reference>
<evidence type="ECO:0000313" key="4">
    <source>
        <dbReference type="EMBL" id="CAA76649.1"/>
    </source>
</evidence>
<dbReference type="AlphaFoldDB" id="O69405"/>
<name>O69405_PEPAC</name>
<feature type="DNA-binding region" description="H-T-H motif" evidence="2">
    <location>
        <begin position="38"/>
        <end position="57"/>
    </location>
</feature>
<accession>O69405</accession>
<protein>
    <submittedName>
        <fullName evidence="4">Putative transcriptional regulator</fullName>
    </submittedName>
</protein>